<evidence type="ECO:0000313" key="2">
    <source>
        <dbReference type="Proteomes" id="UP000580250"/>
    </source>
</evidence>
<protein>
    <submittedName>
        <fullName evidence="1">Uncharacterized protein</fullName>
    </submittedName>
</protein>
<gene>
    <name evidence="1" type="ORF">MENT_LOCUS47764</name>
</gene>
<evidence type="ECO:0000313" key="1">
    <source>
        <dbReference type="EMBL" id="CAD2194728.1"/>
    </source>
</evidence>
<organism evidence="1 2">
    <name type="scientific">Meloidogyne enterolobii</name>
    <name type="common">Root-knot nematode worm</name>
    <name type="synonym">Meloidogyne mayaguensis</name>
    <dbReference type="NCBI Taxonomy" id="390850"/>
    <lineage>
        <taxon>Eukaryota</taxon>
        <taxon>Metazoa</taxon>
        <taxon>Ecdysozoa</taxon>
        <taxon>Nematoda</taxon>
        <taxon>Chromadorea</taxon>
        <taxon>Rhabditida</taxon>
        <taxon>Tylenchina</taxon>
        <taxon>Tylenchomorpha</taxon>
        <taxon>Tylenchoidea</taxon>
        <taxon>Meloidogynidae</taxon>
        <taxon>Meloidogyninae</taxon>
        <taxon>Meloidogyne</taxon>
    </lineage>
</organism>
<name>A0A6V7X5Y2_MELEN</name>
<accession>A0A6V7X5Y2</accession>
<reference evidence="1 2" key="1">
    <citation type="submission" date="2020-08" db="EMBL/GenBank/DDBJ databases">
        <authorList>
            <person name="Koutsovoulos G."/>
            <person name="Danchin GJ E."/>
        </authorList>
    </citation>
    <scope>NUCLEOTIDE SEQUENCE [LARGE SCALE GENOMIC DNA]</scope>
</reference>
<sequence length="50" mass="5971">MEINTLKCMEIWGIGTSLYYNFSTIPGMMSMHLNFYLSEYLHRLLPRIIK</sequence>
<dbReference type="Proteomes" id="UP000580250">
    <property type="component" value="Unassembled WGS sequence"/>
</dbReference>
<proteinExistence type="predicted"/>
<dbReference type="AlphaFoldDB" id="A0A6V7X5Y2"/>
<comment type="caution">
    <text evidence="1">The sequence shown here is derived from an EMBL/GenBank/DDBJ whole genome shotgun (WGS) entry which is preliminary data.</text>
</comment>
<dbReference type="EMBL" id="CAJEWN010001140">
    <property type="protein sequence ID" value="CAD2194728.1"/>
    <property type="molecule type" value="Genomic_DNA"/>
</dbReference>